<sequence>MSEMTLFGIPVIPVLVFVILVALAIAFFRYFFIPANRLDANLKQIIANVEAARAKGLNDLSKCFEPDRAIAAIFNEYRETLHVQKDLDVQTGEMVERAIRSTVPAEMFLSPHAVVDNRVHAEFFKHLPGIFTGIGIIGTFTGLLTGLSSFQISDDSGVVRNSLTALLHGVSEAFIVSAFAIILAMFTTGLEKFRLNSLYRKVTQLAHEIDATYEAGAGEEYLARLVSSSEDAASQTKILKDALVADLREILTELADRQINATVQRSNELGTTIAGALTEALKGPLDQIAGAVGQVSQDQSSAVTKLLTDVLASFSDRLENMFGTQLSGIGDMQQRTIDAMQTAVSKLQDLTDNVEAAGTRASDAMSTKLLEVVQAVEAKQAAMSEELRTVIDEIRSSTGEMQEATQTRVQGMLTALGEGMAQAISAIERQAAERSRLQAEEDGRRAEAAAGHVGQMRESVGAISSNVDGLVDAIREMTAGVQTATRDAFVRLNGGADTLLAAANKLETSGREVVGGFDRIANVTTGLSEAAGSVAGAARGLDSVISDYRSARDAVATMVQDLRATVENASREASLTADVLGRIEGATQKLVAAQSEADGFLDEVADVIGQSHEKFSEGMRGIVVEANREFHTQLSRATGMLKEAIQELEASLPSTGRQAA</sequence>
<dbReference type="RefSeq" id="WP_125999278.1">
    <property type="nucleotide sequence ID" value="NZ_QRAL01000023.1"/>
</dbReference>
<keyword evidence="5 7" id="KW-0472">Membrane</keyword>
<feature type="transmembrane region" description="Helical" evidence="7">
    <location>
        <begin position="6"/>
        <end position="28"/>
    </location>
</feature>
<dbReference type="EMBL" id="QRAL01000023">
    <property type="protein sequence ID" value="RSU55056.1"/>
    <property type="molecule type" value="Genomic_DNA"/>
</dbReference>
<keyword evidence="4 7" id="KW-1133">Transmembrane helix</keyword>
<comment type="subcellular location">
    <subcellularLocation>
        <location evidence="1">Cell membrane</location>
        <topology evidence="1">Multi-pass membrane protein</topology>
    </subcellularLocation>
    <subcellularLocation>
        <location evidence="6">Membrane</location>
        <topology evidence="6">Multi-pass membrane protein</topology>
    </subcellularLocation>
</comment>
<dbReference type="Proteomes" id="UP000287401">
    <property type="component" value="Unassembled WGS sequence"/>
</dbReference>
<evidence type="ECO:0000256" key="5">
    <source>
        <dbReference type="ARBA" id="ARBA00023136"/>
    </source>
</evidence>
<dbReference type="InterPro" id="IPR002898">
    <property type="entry name" value="MotA_ExbB_proton_chnl"/>
</dbReference>
<comment type="caution">
    <text evidence="9">The sequence shown here is derived from an EMBL/GenBank/DDBJ whole genome shotgun (WGS) entry which is preliminary data.</text>
</comment>
<evidence type="ECO:0000256" key="1">
    <source>
        <dbReference type="ARBA" id="ARBA00004651"/>
    </source>
</evidence>
<evidence type="ECO:0000256" key="4">
    <source>
        <dbReference type="ARBA" id="ARBA00022989"/>
    </source>
</evidence>
<reference evidence="9 10" key="1">
    <citation type="submission" date="2018-07" db="EMBL/GenBank/DDBJ databases">
        <title>Genomic and Epidemiologic Investigation of an Indolent Hospital Outbreak.</title>
        <authorList>
            <person name="Johnson R.C."/>
            <person name="Deming C."/>
            <person name="Conlan S."/>
            <person name="Zellmer C.J."/>
            <person name="Michelin A.V."/>
            <person name="Lee-Lin S."/>
            <person name="Thomas P.J."/>
            <person name="Park M."/>
            <person name="Weingarten R.A."/>
            <person name="Less J."/>
            <person name="Dekker J.P."/>
            <person name="Frank K.M."/>
            <person name="Musser K.A."/>
            <person name="Mcquiston J.R."/>
            <person name="Henderson D.K."/>
            <person name="Lau A.F."/>
            <person name="Palmore T.N."/>
            <person name="Segre J.A."/>
        </authorList>
    </citation>
    <scope>NUCLEOTIDE SEQUENCE [LARGE SCALE GENOMIC DNA]</scope>
    <source>
        <strain evidence="9 10">SK-NIH.Env6_1116</strain>
    </source>
</reference>
<protein>
    <recommendedName>
        <fullName evidence="8">MotA/TolQ/ExbB proton channel domain-containing protein</fullName>
    </recommendedName>
</protein>
<keyword evidence="6" id="KW-0653">Protein transport</keyword>
<gene>
    <name evidence="9" type="ORF">DAH51_18455</name>
</gene>
<evidence type="ECO:0000259" key="8">
    <source>
        <dbReference type="Pfam" id="PF01618"/>
    </source>
</evidence>
<evidence type="ECO:0000256" key="6">
    <source>
        <dbReference type="RuleBase" id="RU004057"/>
    </source>
</evidence>
<dbReference type="Gene3D" id="1.10.287.950">
    <property type="entry name" value="Methyl-accepting chemotaxis protein"/>
    <property type="match status" value="1"/>
</dbReference>
<organism evidence="9 10">
    <name type="scientific">Sphingobium yanoikuyae</name>
    <name type="common">Sphingomonas yanoikuyae</name>
    <dbReference type="NCBI Taxonomy" id="13690"/>
    <lineage>
        <taxon>Bacteria</taxon>
        <taxon>Pseudomonadati</taxon>
        <taxon>Pseudomonadota</taxon>
        <taxon>Alphaproteobacteria</taxon>
        <taxon>Sphingomonadales</taxon>
        <taxon>Sphingomonadaceae</taxon>
        <taxon>Sphingobium</taxon>
    </lineage>
</organism>
<keyword evidence="2" id="KW-1003">Cell membrane</keyword>
<dbReference type="GO" id="GO:0005886">
    <property type="term" value="C:plasma membrane"/>
    <property type="evidence" value="ECO:0007669"/>
    <property type="project" value="UniProtKB-SubCell"/>
</dbReference>
<keyword evidence="3 7" id="KW-0812">Transmembrane</keyword>
<dbReference type="AlphaFoldDB" id="A0A430BQR8"/>
<accession>A0A430BQR8</accession>
<proteinExistence type="inferred from homology"/>
<feature type="transmembrane region" description="Helical" evidence="7">
    <location>
        <begin position="170"/>
        <end position="190"/>
    </location>
</feature>
<comment type="similarity">
    <text evidence="6">Belongs to the exbB/tolQ family.</text>
</comment>
<evidence type="ECO:0000256" key="2">
    <source>
        <dbReference type="ARBA" id="ARBA00022475"/>
    </source>
</evidence>
<evidence type="ECO:0000313" key="9">
    <source>
        <dbReference type="EMBL" id="RSU55056.1"/>
    </source>
</evidence>
<dbReference type="NCBIfam" id="NF033916">
    <property type="entry name" value="antiphage_ZorA_3"/>
    <property type="match status" value="1"/>
</dbReference>
<keyword evidence="6" id="KW-0813">Transport</keyword>
<feature type="domain" description="MotA/TolQ/ExbB proton channel" evidence="8">
    <location>
        <begin position="118"/>
        <end position="191"/>
    </location>
</feature>
<dbReference type="GO" id="GO:0015031">
    <property type="term" value="P:protein transport"/>
    <property type="evidence" value="ECO:0007669"/>
    <property type="project" value="UniProtKB-KW"/>
</dbReference>
<evidence type="ECO:0000313" key="10">
    <source>
        <dbReference type="Proteomes" id="UP000287401"/>
    </source>
</evidence>
<evidence type="ECO:0000256" key="3">
    <source>
        <dbReference type="ARBA" id="ARBA00022692"/>
    </source>
</evidence>
<feature type="transmembrane region" description="Helical" evidence="7">
    <location>
        <begin position="127"/>
        <end position="150"/>
    </location>
</feature>
<evidence type="ECO:0000256" key="7">
    <source>
        <dbReference type="SAM" id="Phobius"/>
    </source>
</evidence>
<dbReference type="Pfam" id="PF01618">
    <property type="entry name" value="MotA_ExbB"/>
    <property type="match status" value="1"/>
</dbReference>
<name>A0A430BQR8_SPHYA</name>